<dbReference type="RefSeq" id="WP_281836065.1">
    <property type="nucleotide sequence ID" value="NZ_BSDY01000010.1"/>
</dbReference>
<evidence type="ECO:0000313" key="1">
    <source>
        <dbReference type="EMBL" id="GLI56734.1"/>
    </source>
</evidence>
<protein>
    <submittedName>
        <fullName evidence="1">Uncharacterized protein</fullName>
    </submittedName>
</protein>
<organism evidence="1 2">
    <name type="scientific">Propionigenium maris DSM 9537</name>
    <dbReference type="NCBI Taxonomy" id="1123000"/>
    <lineage>
        <taxon>Bacteria</taxon>
        <taxon>Fusobacteriati</taxon>
        <taxon>Fusobacteriota</taxon>
        <taxon>Fusobacteriia</taxon>
        <taxon>Fusobacteriales</taxon>
        <taxon>Fusobacteriaceae</taxon>
        <taxon>Propionigenium</taxon>
    </lineage>
</organism>
<comment type="caution">
    <text evidence="1">The sequence shown here is derived from an EMBL/GenBank/DDBJ whole genome shotgun (WGS) entry which is preliminary data.</text>
</comment>
<proteinExistence type="predicted"/>
<evidence type="ECO:0000313" key="2">
    <source>
        <dbReference type="Proteomes" id="UP001144471"/>
    </source>
</evidence>
<reference evidence="1" key="1">
    <citation type="submission" date="2022-12" db="EMBL/GenBank/DDBJ databases">
        <title>Reference genome sequencing for broad-spectrum identification of bacterial and archaeal isolates by mass spectrometry.</title>
        <authorList>
            <person name="Sekiguchi Y."/>
            <person name="Tourlousse D.M."/>
        </authorList>
    </citation>
    <scope>NUCLEOTIDE SEQUENCE</scope>
    <source>
        <strain evidence="1">10succ1</strain>
    </source>
</reference>
<dbReference type="EMBL" id="BSDY01000010">
    <property type="protein sequence ID" value="GLI56734.1"/>
    <property type="molecule type" value="Genomic_DNA"/>
</dbReference>
<keyword evidence="2" id="KW-1185">Reference proteome</keyword>
<gene>
    <name evidence="1" type="ORF">PM10SUCC1_22480</name>
</gene>
<dbReference type="AlphaFoldDB" id="A0A9W6LNB7"/>
<accession>A0A9W6LNB7</accession>
<dbReference type="Proteomes" id="UP001144471">
    <property type="component" value="Unassembled WGS sequence"/>
</dbReference>
<name>A0A9W6LNB7_9FUSO</name>
<sequence length="89" mass="10579">MTYRLISDEELERLGLDPDNYREPIWYFTEEKAQKIYTASIPDEISQEEVEEFTDYLKAFIKVSPEELSVLDDYLTALIGKVEEMYKDK</sequence>